<protein>
    <recommendedName>
        <fullName evidence="3">Catalase</fullName>
    </recommendedName>
</protein>
<evidence type="ECO:0000313" key="2">
    <source>
        <dbReference type="Proteomes" id="UP000584642"/>
    </source>
</evidence>
<evidence type="ECO:0000313" key="1">
    <source>
        <dbReference type="EMBL" id="NYZ24702.1"/>
    </source>
</evidence>
<dbReference type="Proteomes" id="UP000584642">
    <property type="component" value="Unassembled WGS sequence"/>
</dbReference>
<keyword evidence="2" id="KW-1185">Reference proteome</keyword>
<dbReference type="PANTHER" id="PTHR36195:SF4">
    <property type="entry name" value="DOMAIN PROTEIN, PUTATIVE (AFU_ORTHOLOGUE AFUA_5G01990)-RELATED"/>
    <property type="match status" value="1"/>
</dbReference>
<dbReference type="InterPro" id="IPR020835">
    <property type="entry name" value="Catalase_sf"/>
</dbReference>
<proteinExistence type="predicted"/>
<dbReference type="PANTHER" id="PTHR36195">
    <property type="entry name" value="DOMAIN PROTEIN, PUTATIVE (AFU_ORTHOLOGUE AFUA_5G01990)-RELATED-RELATED"/>
    <property type="match status" value="1"/>
</dbReference>
<evidence type="ECO:0008006" key="3">
    <source>
        <dbReference type="Google" id="ProtNLM"/>
    </source>
</evidence>
<reference evidence="1 2" key="1">
    <citation type="submission" date="2020-05" db="EMBL/GenBank/DDBJ databases">
        <title>Azospirillum oleiclasticum sp. nov, a nitrogen-fixing and heavy crude oil-emulsifying bacterium isolated from the crude oil of Yumen Oilfield.</title>
        <authorList>
            <person name="Wu D."/>
            <person name="Cai M."/>
            <person name="Zhang X."/>
        </authorList>
    </citation>
    <scope>NUCLEOTIDE SEQUENCE [LARGE SCALE GENOMIC DNA]</scope>
    <source>
        <strain evidence="1 2">ROY-1-1-2</strain>
    </source>
</reference>
<dbReference type="EMBL" id="JABFDB010000044">
    <property type="protein sequence ID" value="NYZ24702.1"/>
    <property type="molecule type" value="Genomic_DNA"/>
</dbReference>
<accession>A0ABX2TKZ3</accession>
<dbReference type="Gene3D" id="2.40.180.10">
    <property type="entry name" value="Catalase core domain"/>
    <property type="match status" value="1"/>
</dbReference>
<organism evidence="1 2">
    <name type="scientific">Azospirillum oleiclasticum</name>
    <dbReference type="NCBI Taxonomy" id="2735135"/>
    <lineage>
        <taxon>Bacteria</taxon>
        <taxon>Pseudomonadati</taxon>
        <taxon>Pseudomonadota</taxon>
        <taxon>Alphaproteobacteria</taxon>
        <taxon>Rhodospirillales</taxon>
        <taxon>Azospirillaceae</taxon>
        <taxon>Azospirillum</taxon>
    </lineage>
</organism>
<dbReference type="SUPFAM" id="SSF56634">
    <property type="entry name" value="Heme-dependent catalase-like"/>
    <property type="match status" value="1"/>
</dbReference>
<gene>
    <name evidence="1" type="ORF">HND93_33785</name>
</gene>
<comment type="caution">
    <text evidence="1">The sequence shown here is derived from an EMBL/GenBank/DDBJ whole genome shotgun (WGS) entry which is preliminary data.</text>
</comment>
<sequence>MHGQVVGILRRTFQRRRPDGALPRFFHEKSHGCLRGTFRVEPPVDPALRQGLFAVPAEYPALVRFSSGMMADDREPDTRGLGIKLSGVPGPVCDGAPAGQQDFLMISQPAIPTRDVTEAVEYFGKIDGARAITPLTALVPSYLMPGFRPWRTRWQYLALIMAAIRAHLRGWDLARLTYYGVTPYRLGEGAMLYRCQPDPATFARRRPRGRSFAERLQATLDDGPLAFDFLIQPRQGETDPLDRIGVPWTGPLLRVARLEIPPQSVSALLPTGDRLTMSPWNALKAHEPLGSINALRRTVYHASATDRGADPLFPTTLSPRGEV</sequence>
<name>A0ABX2TKZ3_9PROT</name>